<evidence type="ECO:0000259" key="1">
    <source>
        <dbReference type="PROSITE" id="PS50011"/>
    </source>
</evidence>
<dbReference type="InterPro" id="IPR000719">
    <property type="entry name" value="Prot_kinase_dom"/>
</dbReference>
<dbReference type="Proteomes" id="UP000030766">
    <property type="component" value="Unassembled WGS sequence"/>
</dbReference>
<accession>W9LHD0</accession>
<feature type="domain" description="Protein kinase" evidence="1">
    <location>
        <begin position="149"/>
        <end position="389"/>
    </location>
</feature>
<dbReference type="GO" id="GO:0004674">
    <property type="term" value="F:protein serine/threonine kinase activity"/>
    <property type="evidence" value="ECO:0007669"/>
    <property type="project" value="TreeGrafter"/>
</dbReference>
<dbReference type="InterPro" id="IPR011009">
    <property type="entry name" value="Kinase-like_dom_sf"/>
</dbReference>
<name>W9LHD0_FUSOX</name>
<dbReference type="Pfam" id="PF00069">
    <property type="entry name" value="Pkinase"/>
    <property type="match status" value="1"/>
</dbReference>
<reference evidence="2" key="2">
    <citation type="submission" date="2012-06" db="EMBL/GenBank/DDBJ databases">
        <title>Annotation of the Genome Sequence of Fusarium oxysporum Fo47.</title>
        <authorList>
            <consortium name="The Broad Institute Genomics Platform"/>
            <person name="Ma L.-J."/>
            <person name="Corby-Kistler H."/>
            <person name="Broz K."/>
            <person name="Gale L.R."/>
            <person name="Jonkers W."/>
            <person name="O'Donnell K."/>
            <person name="Ploetz R."/>
            <person name="Steinberg C."/>
            <person name="Schwartz D.C."/>
            <person name="VanEtten H."/>
            <person name="Zhou S."/>
            <person name="Young S.K."/>
            <person name="Zeng Q."/>
            <person name="Gargeya S."/>
            <person name="Fitzgerald M."/>
            <person name="Abouelleil A."/>
            <person name="Alvarado L."/>
            <person name="Chapman S.B."/>
            <person name="Gainer-Dewar J."/>
            <person name="Goldberg J."/>
            <person name="Griggs A."/>
            <person name="Gujja S."/>
            <person name="Hansen M."/>
            <person name="Howarth C."/>
            <person name="Imamovic A."/>
            <person name="Ireland A."/>
            <person name="Larimer J."/>
            <person name="McCowan C."/>
            <person name="Murphy C."/>
            <person name="Pearson M."/>
            <person name="Poon T.W."/>
            <person name="Priest M."/>
            <person name="Roberts A."/>
            <person name="Saif S."/>
            <person name="Shea T."/>
            <person name="Sykes S."/>
            <person name="Wortman J."/>
            <person name="Nusbaum C."/>
            <person name="Birren B."/>
        </authorList>
    </citation>
    <scope>NUCLEOTIDE SEQUENCE</scope>
    <source>
        <strain evidence="2">Fo47</strain>
    </source>
</reference>
<gene>
    <name evidence="2" type="ORF">FOZG_02241</name>
</gene>
<protein>
    <recommendedName>
        <fullName evidence="1">Protein kinase domain-containing protein</fullName>
    </recommendedName>
</protein>
<dbReference type="PROSITE" id="PS50011">
    <property type="entry name" value="PROTEIN_KINASE_DOM"/>
    <property type="match status" value="1"/>
</dbReference>
<dbReference type="EMBL" id="JH717896">
    <property type="protein sequence ID" value="EWZ52473.1"/>
    <property type="molecule type" value="Genomic_DNA"/>
</dbReference>
<dbReference type="GO" id="GO:0005524">
    <property type="term" value="F:ATP binding"/>
    <property type="evidence" value="ECO:0007669"/>
    <property type="project" value="InterPro"/>
</dbReference>
<proteinExistence type="predicted"/>
<reference evidence="2" key="1">
    <citation type="submission" date="2011-06" db="EMBL/GenBank/DDBJ databases">
        <title>The Genome Sequence of Fusarium oxysporum Fo47.</title>
        <authorList>
            <consortium name="The Broad Institute Genome Sequencing Platform"/>
            <person name="Ma L.-J."/>
            <person name="Gale L.R."/>
            <person name="Schwartz D.C."/>
            <person name="Zhou S."/>
            <person name="Corby-Kistler H."/>
            <person name="Young S.K."/>
            <person name="Zeng Q."/>
            <person name="Gargeya S."/>
            <person name="Fitzgerald M."/>
            <person name="Haas B."/>
            <person name="Abouelleil A."/>
            <person name="Alvarado L."/>
            <person name="Arachchi H.M."/>
            <person name="Berlin A."/>
            <person name="Brown A."/>
            <person name="Chapman S.B."/>
            <person name="Chen Z."/>
            <person name="Dunbar C."/>
            <person name="Freedman E."/>
            <person name="Gearin G."/>
            <person name="Gellesch M."/>
            <person name="Goldberg J."/>
            <person name="Griggs A."/>
            <person name="Gujja S."/>
            <person name="Heiman D."/>
            <person name="Howarth C."/>
            <person name="Larson L."/>
            <person name="Lui A."/>
            <person name="MacDonald P.J.P."/>
            <person name="Mehta T."/>
            <person name="Montmayeur A."/>
            <person name="Murphy C."/>
            <person name="Neiman D."/>
            <person name="Pearson M."/>
            <person name="Priest M."/>
            <person name="Roberts A."/>
            <person name="Saif S."/>
            <person name="Shea T."/>
            <person name="Shenoy N."/>
            <person name="Sisk P."/>
            <person name="Stolte C."/>
            <person name="Sykes S."/>
            <person name="Wortman J."/>
            <person name="Nusbaum C."/>
            <person name="Birren B."/>
        </authorList>
    </citation>
    <scope>NUCLEOTIDE SEQUENCE [LARGE SCALE GENOMIC DNA]</scope>
    <source>
        <strain evidence="2">Fo47</strain>
    </source>
</reference>
<dbReference type="SMART" id="SM00220">
    <property type="entry name" value="S_TKc"/>
    <property type="match status" value="1"/>
</dbReference>
<dbReference type="Gene3D" id="1.10.510.10">
    <property type="entry name" value="Transferase(Phosphotransferase) domain 1"/>
    <property type="match status" value="1"/>
</dbReference>
<dbReference type="PANTHER" id="PTHR24359">
    <property type="entry name" value="SERINE/THREONINE-PROTEIN KINASE SBK1"/>
    <property type="match status" value="1"/>
</dbReference>
<organism evidence="2">
    <name type="scientific">Fusarium oxysporum Fo47</name>
    <dbReference type="NCBI Taxonomy" id="660027"/>
    <lineage>
        <taxon>Eukaryota</taxon>
        <taxon>Fungi</taxon>
        <taxon>Dikarya</taxon>
        <taxon>Ascomycota</taxon>
        <taxon>Pezizomycotina</taxon>
        <taxon>Sordariomycetes</taxon>
        <taxon>Hypocreomycetidae</taxon>
        <taxon>Hypocreales</taxon>
        <taxon>Nectriaceae</taxon>
        <taxon>Fusarium</taxon>
        <taxon>Fusarium oxysporum species complex</taxon>
    </lineage>
</organism>
<dbReference type="SUPFAM" id="SSF56112">
    <property type="entry name" value="Protein kinase-like (PK-like)"/>
    <property type="match status" value="1"/>
</dbReference>
<dbReference type="PANTHER" id="PTHR24359:SF1">
    <property type="entry name" value="INHIBITOR OF NUCLEAR FACTOR KAPPA-B KINASE EPSILON SUBUNIT HOMOLOG 1-RELATED"/>
    <property type="match status" value="1"/>
</dbReference>
<evidence type="ECO:0000313" key="2">
    <source>
        <dbReference type="EMBL" id="EWZ52473.1"/>
    </source>
</evidence>
<dbReference type="AlphaFoldDB" id="W9LHD0"/>
<dbReference type="HOGENOM" id="CLU_709891_0_0_1"/>
<dbReference type="VEuPathDB" id="FungiDB:FOZG_02241"/>
<sequence length="389" mass="43893">MDSGPQKKFCTYVESKLVDGVNGQGETVAYVPPSALENYWSQANVDDILDSHERPIQESSTFITKNLRHIFSNLVYTGHPQQISWFCASVRSLSDHHLPFSVQDLPQNCTWSKDFLEHQWMFCPLSFTHDTVFKRTLHSRHILPVAYEACLTGSAGASDAATLWRVHMQSECTLPLSKAGTVVFKIYEGARAQRLYKAEAEAYSQLLRSNNEGYITKHFASFSFEGIEKSIIVLEYAEGGSLLDFLRSTNIPFTLSEFCLLWSRLLNLFDALHALNDIYRPTASPHWSLSGVHQDIQLSNILVFPQKNKSSRFDVNFKLADFGLAKIGRTSSPGDSLMTSNKGNRIYTSPETYSNYRVQDRAKTEISTACDIWSLGAVFQRCSRLVHCG</sequence>